<sequence length="84" mass="8461">MVIHSERRRATIKAMVGLLCQSFTNASLNPARSPVRIWGTICFVASAGGGAFFAALSLAQPGTYSPAGTSAAGLSGGVCLIGCS</sequence>
<feature type="transmembrane region" description="Helical" evidence="1">
    <location>
        <begin position="37"/>
        <end position="59"/>
    </location>
</feature>
<feature type="non-terminal residue" evidence="2">
    <location>
        <position position="84"/>
    </location>
</feature>
<keyword evidence="1" id="KW-0472">Membrane</keyword>
<keyword evidence="1" id="KW-0812">Transmembrane</keyword>
<reference evidence="2 3" key="1">
    <citation type="submission" date="2018-02" db="EMBL/GenBank/DDBJ databases">
        <title>The genomes of Aspergillus section Nigri reveals drivers in fungal speciation.</title>
        <authorList>
            <consortium name="DOE Joint Genome Institute"/>
            <person name="Vesth T.C."/>
            <person name="Nybo J."/>
            <person name="Theobald S."/>
            <person name="Brandl J."/>
            <person name="Frisvad J.C."/>
            <person name="Nielsen K.F."/>
            <person name="Lyhne E.K."/>
            <person name="Kogle M.E."/>
            <person name="Kuo A."/>
            <person name="Riley R."/>
            <person name="Clum A."/>
            <person name="Nolan M."/>
            <person name="Lipzen A."/>
            <person name="Salamov A."/>
            <person name="Henrissat B."/>
            <person name="Wiebenga A."/>
            <person name="De vries R.P."/>
            <person name="Grigoriev I.V."/>
            <person name="Mortensen U.H."/>
            <person name="Andersen M.R."/>
            <person name="Baker S.E."/>
        </authorList>
    </citation>
    <scope>NUCLEOTIDE SEQUENCE [LARGE SCALE GENOMIC DNA]</scope>
    <source>
        <strain evidence="2 3">CBS 707.79</strain>
    </source>
</reference>
<evidence type="ECO:0000313" key="2">
    <source>
        <dbReference type="EMBL" id="PYH98652.1"/>
    </source>
</evidence>
<proteinExistence type="predicted"/>
<dbReference type="Proteomes" id="UP000247810">
    <property type="component" value="Unassembled WGS sequence"/>
</dbReference>
<dbReference type="AlphaFoldDB" id="A0A319F1U3"/>
<evidence type="ECO:0000313" key="3">
    <source>
        <dbReference type="Proteomes" id="UP000247810"/>
    </source>
</evidence>
<evidence type="ECO:0000256" key="1">
    <source>
        <dbReference type="SAM" id="Phobius"/>
    </source>
</evidence>
<name>A0A319F1U3_9EURO</name>
<gene>
    <name evidence="2" type="ORF">BO71DRAFT_395026</name>
</gene>
<keyword evidence="3" id="KW-1185">Reference proteome</keyword>
<protein>
    <submittedName>
        <fullName evidence="2">Uncharacterized protein</fullName>
    </submittedName>
</protein>
<organism evidence="2 3">
    <name type="scientific">Aspergillus ellipticus CBS 707.79</name>
    <dbReference type="NCBI Taxonomy" id="1448320"/>
    <lineage>
        <taxon>Eukaryota</taxon>
        <taxon>Fungi</taxon>
        <taxon>Dikarya</taxon>
        <taxon>Ascomycota</taxon>
        <taxon>Pezizomycotina</taxon>
        <taxon>Eurotiomycetes</taxon>
        <taxon>Eurotiomycetidae</taxon>
        <taxon>Eurotiales</taxon>
        <taxon>Aspergillaceae</taxon>
        <taxon>Aspergillus</taxon>
        <taxon>Aspergillus subgen. Circumdati</taxon>
    </lineage>
</organism>
<accession>A0A319F1U3</accession>
<dbReference type="VEuPathDB" id="FungiDB:BO71DRAFT_395026"/>
<keyword evidence="1" id="KW-1133">Transmembrane helix</keyword>
<dbReference type="EMBL" id="KZ825809">
    <property type="protein sequence ID" value="PYH98652.1"/>
    <property type="molecule type" value="Genomic_DNA"/>
</dbReference>